<organism evidence="2 3">
    <name type="scientific">Podarcis lilfordi</name>
    <name type="common">Lilford's wall lizard</name>
    <dbReference type="NCBI Taxonomy" id="74358"/>
    <lineage>
        <taxon>Eukaryota</taxon>
        <taxon>Metazoa</taxon>
        <taxon>Chordata</taxon>
        <taxon>Craniata</taxon>
        <taxon>Vertebrata</taxon>
        <taxon>Euteleostomi</taxon>
        <taxon>Lepidosauria</taxon>
        <taxon>Squamata</taxon>
        <taxon>Bifurcata</taxon>
        <taxon>Unidentata</taxon>
        <taxon>Episquamata</taxon>
        <taxon>Laterata</taxon>
        <taxon>Lacertibaenia</taxon>
        <taxon>Lacertidae</taxon>
        <taxon>Podarcis</taxon>
    </lineage>
</organism>
<proteinExistence type="predicted"/>
<dbReference type="GO" id="GO:0060090">
    <property type="term" value="F:molecular adaptor activity"/>
    <property type="evidence" value="ECO:0007669"/>
    <property type="project" value="TreeGrafter"/>
</dbReference>
<dbReference type="GO" id="GO:0005634">
    <property type="term" value="C:nucleus"/>
    <property type="evidence" value="ECO:0007669"/>
    <property type="project" value="TreeGrafter"/>
</dbReference>
<dbReference type="InterPro" id="IPR027873">
    <property type="entry name" value="PAXX"/>
</dbReference>
<dbReference type="Proteomes" id="UP001178461">
    <property type="component" value="Chromosome Z"/>
</dbReference>
<evidence type="ECO:0000313" key="3">
    <source>
        <dbReference type="Proteomes" id="UP001178461"/>
    </source>
</evidence>
<dbReference type="GO" id="GO:0070419">
    <property type="term" value="C:nonhomologous end joining complex"/>
    <property type="evidence" value="ECO:0007669"/>
    <property type="project" value="TreeGrafter"/>
</dbReference>
<dbReference type="GO" id="GO:0006303">
    <property type="term" value="P:double-strand break repair via nonhomologous end joining"/>
    <property type="evidence" value="ECO:0007669"/>
    <property type="project" value="InterPro"/>
</dbReference>
<dbReference type="PANTHER" id="PTHR28586">
    <property type="entry name" value="PROTEIN PAXX"/>
    <property type="match status" value="1"/>
</dbReference>
<dbReference type="AlphaFoldDB" id="A0AA35LEJ8"/>
<keyword evidence="3" id="KW-1185">Reference proteome</keyword>
<evidence type="ECO:0000313" key="2">
    <source>
        <dbReference type="EMBL" id="CAI5794538.1"/>
    </source>
</evidence>
<dbReference type="Pfam" id="PF15384">
    <property type="entry name" value="PAXX"/>
    <property type="match status" value="1"/>
</dbReference>
<protein>
    <submittedName>
        <fullName evidence="2">Protein PAXX isoform X2</fullName>
    </submittedName>
</protein>
<gene>
    <name evidence="2" type="ORF">PODLI_1B011494</name>
</gene>
<dbReference type="PANTHER" id="PTHR28586:SF1">
    <property type="entry name" value="PROTEIN PAXX"/>
    <property type="match status" value="1"/>
</dbReference>
<feature type="region of interest" description="Disordered" evidence="1">
    <location>
        <begin position="72"/>
        <end position="124"/>
    </location>
</feature>
<dbReference type="GO" id="GO:0035861">
    <property type="term" value="C:site of double-strand break"/>
    <property type="evidence" value="ECO:0007669"/>
    <property type="project" value="TreeGrafter"/>
</dbReference>
<sequence length="124" mass="13484">MEGTGVVRLVQDGEDYLCFCSKSDEGSIRFHVTSACDSWSSDVASNQPGCESWRGGWEKMPFLLPLHRRSGAPGRSIQAGRSPFAPDPARIRTGSGKRKIPGESLINPGFVRKKTPTGVDFEDA</sequence>
<dbReference type="EMBL" id="OX395140">
    <property type="protein sequence ID" value="CAI5794538.1"/>
    <property type="molecule type" value="Genomic_DNA"/>
</dbReference>
<accession>A0AA35LEJ8</accession>
<reference evidence="2" key="1">
    <citation type="submission" date="2022-12" db="EMBL/GenBank/DDBJ databases">
        <authorList>
            <person name="Alioto T."/>
            <person name="Alioto T."/>
            <person name="Gomez Garrido J."/>
        </authorList>
    </citation>
    <scope>NUCLEOTIDE SEQUENCE</scope>
</reference>
<name>A0AA35LEJ8_9SAUR</name>
<evidence type="ECO:0000256" key="1">
    <source>
        <dbReference type="SAM" id="MobiDB-lite"/>
    </source>
</evidence>